<accession>F2EJG3</accession>
<keyword evidence="2" id="KW-0472">Membrane</keyword>
<sequence length="99" mass="11756">MQGIFLSDASPSDSVDLEEPTRYPSIKARKKRNKQAILTVLTPVPEQKFSWLSFGGYFFHFHDYFFIFVIIFRKYLVCTHDHIFLFACVENRMKMLLKI</sequence>
<keyword evidence="2" id="KW-1133">Transmembrane helix</keyword>
<evidence type="ECO:0000313" key="3">
    <source>
        <dbReference type="EMBL" id="BAK07485.1"/>
    </source>
</evidence>
<organism evidence="3">
    <name type="scientific">Hordeum vulgare subsp. vulgare</name>
    <name type="common">Domesticated barley</name>
    <dbReference type="NCBI Taxonomy" id="112509"/>
    <lineage>
        <taxon>Eukaryota</taxon>
        <taxon>Viridiplantae</taxon>
        <taxon>Streptophyta</taxon>
        <taxon>Embryophyta</taxon>
        <taxon>Tracheophyta</taxon>
        <taxon>Spermatophyta</taxon>
        <taxon>Magnoliopsida</taxon>
        <taxon>Liliopsida</taxon>
        <taxon>Poales</taxon>
        <taxon>Poaceae</taxon>
        <taxon>BOP clade</taxon>
        <taxon>Pooideae</taxon>
        <taxon>Triticodae</taxon>
        <taxon>Triticeae</taxon>
        <taxon>Hordeinae</taxon>
        <taxon>Hordeum</taxon>
    </lineage>
</organism>
<proteinExistence type="evidence at transcript level"/>
<feature type="transmembrane region" description="Helical" evidence="2">
    <location>
        <begin position="51"/>
        <end position="72"/>
    </location>
</feature>
<dbReference type="AlphaFoldDB" id="F2EJG3"/>
<name>F2EJG3_HORVV</name>
<protein>
    <submittedName>
        <fullName evidence="3">Predicted protein</fullName>
    </submittedName>
</protein>
<evidence type="ECO:0000256" key="2">
    <source>
        <dbReference type="SAM" id="Phobius"/>
    </source>
</evidence>
<dbReference type="EMBL" id="AK376290">
    <property type="protein sequence ID" value="BAK07485.1"/>
    <property type="molecule type" value="mRNA"/>
</dbReference>
<reference evidence="3" key="1">
    <citation type="journal article" date="2011" name="Plant Physiol.">
        <title>Comprehensive sequence analysis of 24,783 barley full-length cDNAs derived from 12 clone libraries.</title>
        <authorList>
            <person name="Matsumoto T."/>
            <person name="Tanaka T."/>
            <person name="Sakai H."/>
            <person name="Amano N."/>
            <person name="Kanamori H."/>
            <person name="Kurita K."/>
            <person name="Kikuta A."/>
            <person name="Kamiya K."/>
            <person name="Yamamoto M."/>
            <person name="Ikawa H."/>
            <person name="Fujii N."/>
            <person name="Hori K."/>
            <person name="Itoh T."/>
            <person name="Sato K."/>
        </authorList>
    </citation>
    <scope>NUCLEOTIDE SEQUENCE</scope>
    <source>
        <tissue evidence="3">Flower</tissue>
    </source>
</reference>
<evidence type="ECO:0000256" key="1">
    <source>
        <dbReference type="SAM" id="MobiDB-lite"/>
    </source>
</evidence>
<feature type="region of interest" description="Disordered" evidence="1">
    <location>
        <begin position="1"/>
        <end position="20"/>
    </location>
</feature>
<keyword evidence="2" id="KW-0812">Transmembrane</keyword>